<dbReference type="PANTHER" id="PTHR31290:SF5">
    <property type="entry name" value="UV-DAMAGE ENDONUCLEASE"/>
    <property type="match status" value="1"/>
</dbReference>
<sequence>MLGYACLNLTLPSSFRTCRLQTLETKGMGYIKELALHNVNQLKEILLWNIENRIFFFRMTSELIPFATHEKMTWNWIKDEEMLKAFKEISQLQKDYQLRLTVHPGQYTLINSPREEVLHNAVKDLNYHAELLQLVGGSDMIIHTGGVYGDKEASKQRFISYYEQLPQKVKSYLRLENDDKNYSTHDVLDIYKKCGVPICFDLHHERCFETEERELPLLFNKVVQTWDGIQAVPKVHLSTGRQSVTDRSHASLISINDYLLLEQITAGQKVDVMLEAKAKDQALLRLRTDLRAT</sequence>
<dbReference type="GO" id="GO:0006289">
    <property type="term" value="P:nucleotide-excision repair"/>
    <property type="evidence" value="ECO:0007669"/>
    <property type="project" value="InterPro"/>
</dbReference>
<comment type="caution">
    <text evidence="7">The sequence shown here is derived from an EMBL/GenBank/DDBJ whole genome shotgun (WGS) entry which is preliminary data.</text>
</comment>
<keyword evidence="9" id="KW-1185">Reference proteome</keyword>
<dbReference type="AlphaFoldDB" id="A0A094WHK2"/>
<dbReference type="Gene3D" id="3.20.20.150">
    <property type="entry name" value="Divalent-metal-dependent TIM barrel enzymes"/>
    <property type="match status" value="1"/>
</dbReference>
<evidence type="ECO:0000256" key="4">
    <source>
        <dbReference type="ARBA" id="ARBA00022769"/>
    </source>
</evidence>
<keyword evidence="2 7" id="KW-0255">Endonuclease</keyword>
<keyword evidence="1" id="KW-0540">Nuclease</keyword>
<keyword evidence="4" id="KW-0228">DNA excision</keyword>
<dbReference type="RefSeq" id="WP_003324451.1">
    <property type="nucleotide sequence ID" value="NZ_ALPT02000033.1"/>
</dbReference>
<dbReference type="PANTHER" id="PTHR31290">
    <property type="entry name" value="UV-DAMAGE ENDONUCLEASE"/>
    <property type="match status" value="1"/>
</dbReference>
<accession>A0A094WHK2</accession>
<dbReference type="SUPFAM" id="SSF51658">
    <property type="entry name" value="Xylose isomerase-like"/>
    <property type="match status" value="1"/>
</dbReference>
<dbReference type="InterPro" id="IPR036237">
    <property type="entry name" value="Xyl_isomerase-like_sf"/>
</dbReference>
<reference evidence="7 9" key="1">
    <citation type="journal article" date="2014" name="Genome Announc.">
        <title>Draft Genome Sequence of Bacillus alcalophilus AV1934, a Classic Alkaliphile Isolated from Human Feces in 1934.</title>
        <authorList>
            <person name="Attie O."/>
            <person name="Jayaprakash A."/>
            <person name="Shah H."/>
            <person name="Paulsen I.T."/>
            <person name="Morino M."/>
            <person name="Takahashi Y."/>
            <person name="Narumi I."/>
            <person name="Sachidanandam R."/>
            <person name="Satoh K."/>
            <person name="Ito M."/>
            <person name="Krulwich T.A."/>
        </authorList>
    </citation>
    <scope>NUCLEOTIDE SEQUENCE [LARGE SCALE GENOMIC DNA]</scope>
    <source>
        <strain evidence="7 9">AV1934</strain>
    </source>
</reference>
<protein>
    <submittedName>
        <fullName evidence="8">UV damage endonuclease</fullName>
    </submittedName>
    <submittedName>
        <fullName evidence="7">UV damage repair endonuclease UvdE</fullName>
    </submittedName>
</protein>
<dbReference type="InterPro" id="IPR004601">
    <property type="entry name" value="UvdE"/>
</dbReference>
<dbReference type="Proteomes" id="UP000297014">
    <property type="component" value="Unassembled WGS sequence"/>
</dbReference>
<dbReference type="Pfam" id="PF03851">
    <property type="entry name" value="UvdE"/>
    <property type="match status" value="1"/>
</dbReference>
<proteinExistence type="predicted"/>
<keyword evidence="5" id="KW-0378">Hydrolase</keyword>
<evidence type="ECO:0000256" key="1">
    <source>
        <dbReference type="ARBA" id="ARBA00022722"/>
    </source>
</evidence>
<evidence type="ECO:0000256" key="2">
    <source>
        <dbReference type="ARBA" id="ARBA00022759"/>
    </source>
</evidence>
<dbReference type="GO" id="GO:0016787">
    <property type="term" value="F:hydrolase activity"/>
    <property type="evidence" value="ECO:0007669"/>
    <property type="project" value="UniProtKB-KW"/>
</dbReference>
<reference evidence="8 10" key="2">
    <citation type="submission" date="2014-01" db="EMBL/GenBank/DDBJ databases">
        <title>Draft genome sequencing of Bacillus alcalophilus CGMCC 1.3604.</title>
        <authorList>
            <person name="Yang J."/>
            <person name="Diao L."/>
            <person name="Yang S."/>
        </authorList>
    </citation>
    <scope>NUCLEOTIDE SEQUENCE [LARGE SCALE GENOMIC DNA]</scope>
    <source>
        <strain evidence="8 10">CGMCC 1.3604</strain>
    </source>
</reference>
<gene>
    <name evidence="8" type="ORF">AJ85_10630</name>
    <name evidence="7" type="ORF">BALCAV_0211110</name>
</gene>
<keyword evidence="3" id="KW-0227">DNA damage</keyword>
<dbReference type="NCBIfam" id="TIGR00629">
    <property type="entry name" value="uvde"/>
    <property type="match status" value="1"/>
</dbReference>
<evidence type="ECO:0000313" key="10">
    <source>
        <dbReference type="Proteomes" id="UP000297014"/>
    </source>
</evidence>
<name>A0A094WHK2_ALKAL</name>
<dbReference type="EMBL" id="JALP01000151">
    <property type="protein sequence ID" value="THG90458.1"/>
    <property type="molecule type" value="Genomic_DNA"/>
</dbReference>
<evidence type="ECO:0000256" key="6">
    <source>
        <dbReference type="ARBA" id="ARBA00023204"/>
    </source>
</evidence>
<keyword evidence="6" id="KW-0234">DNA repair</keyword>
<dbReference type="EMBL" id="ALPT02000033">
    <property type="protein sequence ID" value="KGA97249.1"/>
    <property type="molecule type" value="Genomic_DNA"/>
</dbReference>
<evidence type="ECO:0000256" key="3">
    <source>
        <dbReference type="ARBA" id="ARBA00022763"/>
    </source>
</evidence>
<dbReference type="eggNOG" id="COG4294">
    <property type="taxonomic scope" value="Bacteria"/>
</dbReference>
<evidence type="ECO:0000256" key="5">
    <source>
        <dbReference type="ARBA" id="ARBA00022801"/>
    </source>
</evidence>
<evidence type="ECO:0000313" key="8">
    <source>
        <dbReference type="EMBL" id="THG90458.1"/>
    </source>
</evidence>
<evidence type="ECO:0000313" key="7">
    <source>
        <dbReference type="EMBL" id="KGA97249.1"/>
    </source>
</evidence>
<organism evidence="7 9">
    <name type="scientific">Alkalihalobacillus alcalophilus ATCC 27647 = CGMCC 1.3604</name>
    <dbReference type="NCBI Taxonomy" id="1218173"/>
    <lineage>
        <taxon>Bacteria</taxon>
        <taxon>Bacillati</taxon>
        <taxon>Bacillota</taxon>
        <taxon>Bacilli</taxon>
        <taxon>Bacillales</taxon>
        <taxon>Bacillaceae</taxon>
        <taxon>Alkalihalobacillus</taxon>
    </lineage>
</organism>
<evidence type="ECO:0000313" key="9">
    <source>
        <dbReference type="Proteomes" id="UP000002754"/>
    </source>
</evidence>
<dbReference type="GO" id="GO:0004519">
    <property type="term" value="F:endonuclease activity"/>
    <property type="evidence" value="ECO:0007669"/>
    <property type="project" value="UniProtKB-KW"/>
</dbReference>
<dbReference type="Proteomes" id="UP000002754">
    <property type="component" value="Unassembled WGS sequence"/>
</dbReference>
<dbReference type="GO" id="GO:0009411">
    <property type="term" value="P:response to UV"/>
    <property type="evidence" value="ECO:0007669"/>
    <property type="project" value="InterPro"/>
</dbReference>